<dbReference type="Proteomes" id="UP000580861">
    <property type="component" value="Unassembled WGS sequence"/>
</dbReference>
<evidence type="ECO:0000256" key="7">
    <source>
        <dbReference type="SAM" id="Phobius"/>
    </source>
</evidence>
<gene>
    <name evidence="10" type="ORF">HDA45_002712</name>
</gene>
<organism evidence="10 11">
    <name type="scientific">Amycolatopsis umgeniensis</name>
    <dbReference type="NCBI Taxonomy" id="336628"/>
    <lineage>
        <taxon>Bacteria</taxon>
        <taxon>Bacillati</taxon>
        <taxon>Actinomycetota</taxon>
        <taxon>Actinomycetes</taxon>
        <taxon>Pseudonocardiales</taxon>
        <taxon>Pseudonocardiaceae</taxon>
        <taxon>Amycolatopsis</taxon>
    </lineage>
</organism>
<evidence type="ECO:0000256" key="2">
    <source>
        <dbReference type="ARBA" id="ARBA00022692"/>
    </source>
</evidence>
<feature type="transmembrane region" description="Helical" evidence="7">
    <location>
        <begin position="252"/>
        <end position="273"/>
    </location>
</feature>
<keyword evidence="3" id="KW-0547">Nucleotide-binding</keyword>
<dbReference type="InterPro" id="IPR036640">
    <property type="entry name" value="ABC1_TM_sf"/>
</dbReference>
<evidence type="ECO:0000256" key="3">
    <source>
        <dbReference type="ARBA" id="ARBA00022741"/>
    </source>
</evidence>
<dbReference type="SUPFAM" id="SSF90123">
    <property type="entry name" value="ABC transporter transmembrane region"/>
    <property type="match status" value="1"/>
</dbReference>
<dbReference type="GO" id="GO:0016887">
    <property type="term" value="F:ATP hydrolysis activity"/>
    <property type="evidence" value="ECO:0007669"/>
    <property type="project" value="InterPro"/>
</dbReference>
<feature type="transmembrane region" description="Helical" evidence="7">
    <location>
        <begin position="155"/>
        <end position="179"/>
    </location>
</feature>
<comment type="subcellular location">
    <subcellularLocation>
        <location evidence="1">Cell membrane</location>
        <topology evidence="1">Multi-pass membrane protein</topology>
    </subcellularLocation>
</comment>
<dbReference type="InterPro" id="IPR039421">
    <property type="entry name" value="Type_1_exporter"/>
</dbReference>
<keyword evidence="11" id="KW-1185">Reference proteome</keyword>
<dbReference type="InterPro" id="IPR011527">
    <property type="entry name" value="ABC1_TM_dom"/>
</dbReference>
<evidence type="ECO:0000313" key="11">
    <source>
        <dbReference type="Proteomes" id="UP000580861"/>
    </source>
</evidence>
<dbReference type="GO" id="GO:0005886">
    <property type="term" value="C:plasma membrane"/>
    <property type="evidence" value="ECO:0007669"/>
    <property type="project" value="UniProtKB-SubCell"/>
</dbReference>
<proteinExistence type="predicted"/>
<dbReference type="Pfam" id="PF00005">
    <property type="entry name" value="ABC_tran"/>
    <property type="match status" value="1"/>
</dbReference>
<dbReference type="GO" id="GO:0015421">
    <property type="term" value="F:ABC-type oligopeptide transporter activity"/>
    <property type="evidence" value="ECO:0007669"/>
    <property type="project" value="TreeGrafter"/>
</dbReference>
<dbReference type="PROSITE" id="PS50929">
    <property type="entry name" value="ABC_TM1F"/>
    <property type="match status" value="1"/>
</dbReference>
<dbReference type="EMBL" id="JACHMX010000001">
    <property type="protein sequence ID" value="MBB5852625.1"/>
    <property type="molecule type" value="Genomic_DNA"/>
</dbReference>
<keyword evidence="6 7" id="KW-0472">Membrane</keyword>
<feature type="domain" description="ABC transporter" evidence="8">
    <location>
        <begin position="345"/>
        <end position="599"/>
    </location>
</feature>
<name>A0A841B1N7_9PSEU</name>
<comment type="caution">
    <text evidence="10">The sequence shown here is derived from an EMBL/GenBank/DDBJ whole genome shotgun (WGS) entry which is preliminary data.</text>
</comment>
<evidence type="ECO:0000256" key="5">
    <source>
        <dbReference type="ARBA" id="ARBA00022989"/>
    </source>
</evidence>
<protein>
    <submittedName>
        <fullName evidence="10">ATP-binding cassette subfamily B protein</fullName>
    </submittedName>
</protein>
<dbReference type="InterPro" id="IPR027417">
    <property type="entry name" value="P-loop_NTPase"/>
</dbReference>
<dbReference type="InterPro" id="IPR017871">
    <property type="entry name" value="ABC_transporter-like_CS"/>
</dbReference>
<feature type="domain" description="ABC transmembrane type-1" evidence="9">
    <location>
        <begin position="25"/>
        <end position="311"/>
    </location>
</feature>
<dbReference type="GO" id="GO:0005524">
    <property type="term" value="F:ATP binding"/>
    <property type="evidence" value="ECO:0007669"/>
    <property type="project" value="UniProtKB-KW"/>
</dbReference>
<dbReference type="Gene3D" id="3.40.50.300">
    <property type="entry name" value="P-loop containing nucleotide triphosphate hydrolases"/>
    <property type="match status" value="1"/>
</dbReference>
<keyword evidence="2 7" id="KW-0812">Transmembrane</keyword>
<sequence length="609" mass="65389">MSSPGPRSAVVALGVAWAAAPLILLGSLAISVLTGVLPVIVAWLTKLVLDRVVAAEVRLDELTLLAVGLAVAGVSVALLGEAGRYLSGELTRRVTLLTRDRLYLATGRLAGLARLEQPAYRDRLHLAQQHSYSGPGVILDSFVGGVQAVLTTVGFLVSLAAVSLPVTAVVMVAAVPTLIAELKLSKRRAQVLTGLSPTERREFFYMQLMTGLDAAKEIRLLGLGKLFRGRMLAELGKANTQRRRTDLRELRVQGLLGALSAVVAGTGLVWAVLAAGRGQLTVGDIAVFTAAVAGVQGSLANLIGRIGAAHNALLLFEHYRTVTTEGSDLPVPPEPGKVSPLRHGIEFRDVWFRYGPGHPWVLRGVNLFIPCGESMALVGHNGAGKSTMVKLLCRFYDPTRGAVLWDGADLRDLPVDELRRRLGAVFQDFMTYEMSAAENIALGDVDGADELGPVDERLTAAAERAGIHDTLANLPRGYRTLLSRSFVSEEDKDDPETGVLLSGGQWQRVALARAFLRDQRDLLILDEPTSGLDAEAEHEIHTSLAEHRAGRTSVLISHRLGSVRAADRIAVLVDGRVAELGTHDELVSLDGTYSRLFRLQANGYVQEVS</sequence>
<evidence type="ECO:0000256" key="1">
    <source>
        <dbReference type="ARBA" id="ARBA00004651"/>
    </source>
</evidence>
<dbReference type="RefSeq" id="WP_184895213.1">
    <property type="nucleotide sequence ID" value="NZ_JACHMX010000001.1"/>
</dbReference>
<evidence type="ECO:0000259" key="9">
    <source>
        <dbReference type="PROSITE" id="PS50929"/>
    </source>
</evidence>
<dbReference type="PANTHER" id="PTHR43394:SF1">
    <property type="entry name" value="ATP-BINDING CASSETTE SUB-FAMILY B MEMBER 10, MITOCHONDRIAL"/>
    <property type="match status" value="1"/>
</dbReference>
<feature type="transmembrane region" description="Helical" evidence="7">
    <location>
        <begin position="61"/>
        <end position="80"/>
    </location>
</feature>
<dbReference type="SUPFAM" id="SSF52540">
    <property type="entry name" value="P-loop containing nucleoside triphosphate hydrolases"/>
    <property type="match status" value="1"/>
</dbReference>
<keyword evidence="5 7" id="KW-1133">Transmembrane helix</keyword>
<evidence type="ECO:0000313" key="10">
    <source>
        <dbReference type="EMBL" id="MBB5852625.1"/>
    </source>
</evidence>
<dbReference type="InterPro" id="IPR003593">
    <property type="entry name" value="AAA+_ATPase"/>
</dbReference>
<dbReference type="InterPro" id="IPR003439">
    <property type="entry name" value="ABC_transporter-like_ATP-bd"/>
</dbReference>
<evidence type="ECO:0000256" key="4">
    <source>
        <dbReference type="ARBA" id="ARBA00022840"/>
    </source>
</evidence>
<dbReference type="PROSITE" id="PS50893">
    <property type="entry name" value="ABC_TRANSPORTER_2"/>
    <property type="match status" value="1"/>
</dbReference>
<reference evidence="10 11" key="1">
    <citation type="submission" date="2020-08" db="EMBL/GenBank/DDBJ databases">
        <title>Sequencing the genomes of 1000 actinobacteria strains.</title>
        <authorList>
            <person name="Klenk H.-P."/>
        </authorList>
    </citation>
    <scope>NUCLEOTIDE SEQUENCE [LARGE SCALE GENOMIC DNA]</scope>
    <source>
        <strain evidence="10 11">DSM 45272</strain>
    </source>
</reference>
<keyword evidence="4 10" id="KW-0067">ATP-binding</keyword>
<evidence type="ECO:0000259" key="8">
    <source>
        <dbReference type="PROSITE" id="PS50893"/>
    </source>
</evidence>
<dbReference type="AlphaFoldDB" id="A0A841B1N7"/>
<dbReference type="PANTHER" id="PTHR43394">
    <property type="entry name" value="ATP-DEPENDENT PERMEASE MDL1, MITOCHONDRIAL"/>
    <property type="match status" value="1"/>
</dbReference>
<evidence type="ECO:0000256" key="6">
    <source>
        <dbReference type="ARBA" id="ARBA00023136"/>
    </source>
</evidence>
<dbReference type="PROSITE" id="PS00211">
    <property type="entry name" value="ABC_TRANSPORTER_1"/>
    <property type="match status" value="1"/>
</dbReference>
<feature type="transmembrane region" description="Helical" evidence="7">
    <location>
        <begin position="28"/>
        <end position="49"/>
    </location>
</feature>
<accession>A0A841B1N7</accession>
<dbReference type="SMART" id="SM00382">
    <property type="entry name" value="AAA"/>
    <property type="match status" value="1"/>
</dbReference>
<dbReference type="Gene3D" id="1.20.1560.10">
    <property type="entry name" value="ABC transporter type 1, transmembrane domain"/>
    <property type="match status" value="1"/>
</dbReference>